<organism evidence="2 3">
    <name type="scientific">Colletotrichum destructivum</name>
    <dbReference type="NCBI Taxonomy" id="34406"/>
    <lineage>
        <taxon>Eukaryota</taxon>
        <taxon>Fungi</taxon>
        <taxon>Dikarya</taxon>
        <taxon>Ascomycota</taxon>
        <taxon>Pezizomycotina</taxon>
        <taxon>Sordariomycetes</taxon>
        <taxon>Hypocreomycetidae</taxon>
        <taxon>Glomerellales</taxon>
        <taxon>Glomerellaceae</taxon>
        <taxon>Colletotrichum</taxon>
        <taxon>Colletotrichum destructivum species complex</taxon>
    </lineage>
</organism>
<dbReference type="KEGG" id="cdet:87937293"/>
<name>A0AAX4HY46_9PEZI</name>
<keyword evidence="3" id="KW-1185">Reference proteome</keyword>
<dbReference type="InterPro" id="IPR012677">
    <property type="entry name" value="Nucleotide-bd_a/b_plait_sf"/>
</dbReference>
<protein>
    <submittedName>
        <fullName evidence="2">Nucleotide-binding alpha-beta plait domain superfamily, RNA-binding domain superfamily</fullName>
    </submittedName>
</protein>
<reference evidence="3" key="1">
    <citation type="journal article" date="2023" name="bioRxiv">
        <title>Complete genome of the Medicago anthracnose fungus, Colletotrichum destructivum, reveals a mini-chromosome-like region within a core chromosome.</title>
        <authorList>
            <person name="Lapalu N."/>
            <person name="Simon A."/>
            <person name="Lu A."/>
            <person name="Plaumann P.-L."/>
            <person name="Amselem J."/>
            <person name="Pigne S."/>
            <person name="Auger A."/>
            <person name="Koch C."/>
            <person name="Dallery J.-F."/>
            <person name="O'Connell R.J."/>
        </authorList>
    </citation>
    <scope>NUCLEOTIDE SEQUENCE [LARGE SCALE GENOMIC DNA]</scope>
    <source>
        <strain evidence="3">CBS 520.97</strain>
    </source>
</reference>
<dbReference type="Proteomes" id="UP001322277">
    <property type="component" value="Chromosome 1"/>
</dbReference>
<dbReference type="GO" id="GO:0003676">
    <property type="term" value="F:nucleic acid binding"/>
    <property type="evidence" value="ECO:0007669"/>
    <property type="project" value="InterPro"/>
</dbReference>
<dbReference type="InterPro" id="IPR035979">
    <property type="entry name" value="RBD_domain_sf"/>
</dbReference>
<dbReference type="AlphaFoldDB" id="A0AAX4HY46"/>
<dbReference type="RefSeq" id="XP_062773000.1">
    <property type="nucleotide sequence ID" value="XM_062916949.1"/>
</dbReference>
<gene>
    <name evidence="2" type="ORF">CDEST_00790</name>
</gene>
<feature type="region of interest" description="Disordered" evidence="1">
    <location>
        <begin position="78"/>
        <end position="115"/>
    </location>
</feature>
<evidence type="ECO:0000313" key="2">
    <source>
        <dbReference type="EMBL" id="WQF75776.1"/>
    </source>
</evidence>
<accession>A0AAX4HY46</accession>
<proteinExistence type="predicted"/>
<dbReference type="Gene3D" id="3.30.70.330">
    <property type="match status" value="1"/>
</dbReference>
<dbReference type="CDD" id="cd12261">
    <property type="entry name" value="RRM1_3_MRN1"/>
    <property type="match status" value="1"/>
</dbReference>
<dbReference type="SUPFAM" id="SSF54928">
    <property type="entry name" value="RNA-binding domain, RBD"/>
    <property type="match status" value="1"/>
</dbReference>
<evidence type="ECO:0000313" key="3">
    <source>
        <dbReference type="Proteomes" id="UP001322277"/>
    </source>
</evidence>
<sequence>MASSVGTMVSIDRTYLDTLIRRAQFNAETEAHSSHPTLTIARAEYDTLVKTVREFANLRRNLLRGGVSEETLAVLTSDESNWDEDTAEQRAGAPASVVTSQNFTQRRTNQPRKPAAVAVRNPEYGHHSGNLTVHQPVKQDWADAEPDARDMAETTVSPTEPDHGFTHQEVQLPVRPQLERIATRTVLMSNLAEGTTHADITGVIRGGQLLDIFLRAHDRSAQVSFLHGTDAKAFLEHAGRHDLYIRHKRVDIRWCDRQFTLPGHVASKVGIGATRNLVVRRCDPKLTEEGIRDDLDHIHNLIIIRVIFNNGNCHINTNSVHNAMFARTCMMSRLKYKGSKVEWDVDECAQPLGVTQTHRAQSHTLSHKRTLSNMPNRFEVLKLDGNDDDDENIPLEFHLRASVDIVV</sequence>
<dbReference type="EMBL" id="CP137305">
    <property type="protein sequence ID" value="WQF75776.1"/>
    <property type="molecule type" value="Genomic_DNA"/>
</dbReference>
<feature type="compositionally biased region" description="Polar residues" evidence="1">
    <location>
        <begin position="97"/>
        <end position="108"/>
    </location>
</feature>
<evidence type="ECO:0000256" key="1">
    <source>
        <dbReference type="SAM" id="MobiDB-lite"/>
    </source>
</evidence>
<dbReference type="GeneID" id="87937293"/>